<comment type="similarity">
    <text evidence="3 10">Belongs to the E2F/DP family.</text>
</comment>
<evidence type="ECO:0000256" key="8">
    <source>
        <dbReference type="ARBA" id="ARBA00023242"/>
    </source>
</evidence>
<keyword evidence="4" id="KW-0678">Repressor</keyword>
<feature type="compositionally biased region" description="Basic and acidic residues" evidence="11">
    <location>
        <begin position="1"/>
        <end position="10"/>
    </location>
</feature>
<dbReference type="Pfam" id="PF02319">
    <property type="entry name" value="WHD_E2F_TDP"/>
    <property type="match status" value="2"/>
</dbReference>
<gene>
    <name evidence="14" type="ORF">BOLC1T03164H</name>
</gene>
<dbReference type="InterPro" id="IPR003316">
    <property type="entry name" value="E2F_WHTH_DNA-bd_dom"/>
</dbReference>
<accession>A0A3P6FZC1</accession>
<evidence type="ECO:0000256" key="1">
    <source>
        <dbReference type="ARBA" id="ARBA00004123"/>
    </source>
</evidence>
<dbReference type="Gene3D" id="1.20.190.20">
    <property type="entry name" value="14-3-3 domain"/>
    <property type="match status" value="2"/>
</dbReference>
<dbReference type="GO" id="GO:0000978">
    <property type="term" value="F:RNA polymerase II cis-regulatory region sequence-specific DNA binding"/>
    <property type="evidence" value="ECO:0007669"/>
    <property type="project" value="InterPro"/>
</dbReference>
<dbReference type="InterPro" id="IPR036815">
    <property type="entry name" value="14-3-3_dom_sf"/>
</dbReference>
<dbReference type="GO" id="GO:0000981">
    <property type="term" value="F:DNA-binding transcription factor activity, RNA polymerase II-specific"/>
    <property type="evidence" value="ECO:0007669"/>
    <property type="project" value="TreeGrafter"/>
</dbReference>
<reference evidence="14" key="1">
    <citation type="submission" date="2018-11" db="EMBL/GenBank/DDBJ databases">
        <authorList>
            <consortium name="Genoscope - CEA"/>
            <person name="William W."/>
        </authorList>
    </citation>
    <scope>NUCLEOTIDE SEQUENCE</scope>
</reference>
<feature type="domain" description="14-3-3" evidence="12">
    <location>
        <begin position="424"/>
        <end position="609"/>
    </location>
</feature>
<evidence type="ECO:0000259" key="13">
    <source>
        <dbReference type="SMART" id="SM01372"/>
    </source>
</evidence>
<keyword evidence="8 10" id="KW-0539">Nucleus</keyword>
<evidence type="ECO:0000259" key="12">
    <source>
        <dbReference type="SMART" id="SM00101"/>
    </source>
</evidence>
<protein>
    <recommendedName>
        <fullName evidence="15">E2F/DP family winged-helix DNA-binding domain-containing protein</fullName>
    </recommendedName>
</protein>
<dbReference type="SUPFAM" id="SSF48445">
    <property type="entry name" value="14-3-3 protein"/>
    <property type="match status" value="1"/>
</dbReference>
<dbReference type="EMBL" id="LR031878">
    <property type="protein sequence ID" value="VDD50775.1"/>
    <property type="molecule type" value="Genomic_DNA"/>
</dbReference>
<feature type="domain" description="E2F/DP family winged-helix DNA-binding" evidence="13">
    <location>
        <begin position="32"/>
        <end position="97"/>
    </location>
</feature>
<evidence type="ECO:0000256" key="7">
    <source>
        <dbReference type="ARBA" id="ARBA00023163"/>
    </source>
</evidence>
<feature type="compositionally biased region" description="Low complexity" evidence="11">
    <location>
        <begin position="139"/>
        <end position="151"/>
    </location>
</feature>
<dbReference type="PANTHER" id="PTHR12081">
    <property type="entry name" value="TRANSCRIPTION FACTOR E2F"/>
    <property type="match status" value="1"/>
</dbReference>
<dbReference type="SMART" id="SM00101">
    <property type="entry name" value="14_3_3"/>
    <property type="match status" value="1"/>
</dbReference>
<evidence type="ECO:0008006" key="15">
    <source>
        <dbReference type="Google" id="ProtNLM"/>
    </source>
</evidence>
<dbReference type="SMART" id="SM01372">
    <property type="entry name" value="E2F_TDP"/>
    <property type="match status" value="2"/>
</dbReference>
<dbReference type="PANTHER" id="PTHR12081:SF106">
    <property type="entry name" value="E2F TRANSCRIPTION FACTOR-LIKE E2FE"/>
    <property type="match status" value="1"/>
</dbReference>
<proteinExistence type="inferred from homology"/>
<feature type="region of interest" description="Disordered" evidence="11">
    <location>
        <begin position="1"/>
        <end position="29"/>
    </location>
</feature>
<keyword evidence="7 10" id="KW-0804">Transcription</keyword>
<keyword evidence="5 10" id="KW-0805">Transcription regulation</keyword>
<dbReference type="InterPro" id="IPR015633">
    <property type="entry name" value="E2F"/>
</dbReference>
<feature type="domain" description="E2F/DP family winged-helix DNA-binding" evidence="13">
    <location>
        <begin position="188"/>
        <end position="268"/>
    </location>
</feature>
<dbReference type="GO" id="GO:0090575">
    <property type="term" value="C:RNA polymerase II transcription regulator complex"/>
    <property type="evidence" value="ECO:0007669"/>
    <property type="project" value="TreeGrafter"/>
</dbReference>
<dbReference type="PRINTS" id="PR00305">
    <property type="entry name" value="1433ZETA"/>
</dbReference>
<dbReference type="Gene3D" id="1.10.10.10">
    <property type="entry name" value="Winged helix-like DNA-binding domain superfamily/Winged helix DNA-binding domain"/>
    <property type="match status" value="2"/>
</dbReference>
<evidence type="ECO:0000256" key="6">
    <source>
        <dbReference type="ARBA" id="ARBA00023125"/>
    </source>
</evidence>
<dbReference type="AlphaFoldDB" id="A0A3P6FZC1"/>
<dbReference type="InterPro" id="IPR000308">
    <property type="entry name" value="14-3-3"/>
</dbReference>
<evidence type="ECO:0000256" key="2">
    <source>
        <dbReference type="ARBA" id="ARBA00006141"/>
    </source>
</evidence>
<dbReference type="InterPro" id="IPR036388">
    <property type="entry name" value="WH-like_DNA-bd_sf"/>
</dbReference>
<organism evidence="14">
    <name type="scientific">Brassica oleracea</name>
    <name type="common">Wild cabbage</name>
    <dbReference type="NCBI Taxonomy" id="3712"/>
    <lineage>
        <taxon>Eukaryota</taxon>
        <taxon>Viridiplantae</taxon>
        <taxon>Streptophyta</taxon>
        <taxon>Embryophyta</taxon>
        <taxon>Tracheophyta</taxon>
        <taxon>Spermatophyta</taxon>
        <taxon>Magnoliopsida</taxon>
        <taxon>eudicotyledons</taxon>
        <taxon>Gunneridae</taxon>
        <taxon>Pentapetalae</taxon>
        <taxon>rosids</taxon>
        <taxon>malvids</taxon>
        <taxon>Brassicales</taxon>
        <taxon>Brassicaceae</taxon>
        <taxon>Brassiceae</taxon>
        <taxon>Brassica</taxon>
    </lineage>
</organism>
<keyword evidence="9" id="KW-0131">Cell cycle</keyword>
<dbReference type="FunFam" id="1.10.10.10:FF:000073">
    <property type="entry name" value="E2F transcription factor 8"/>
    <property type="match status" value="1"/>
</dbReference>
<evidence type="ECO:0000256" key="4">
    <source>
        <dbReference type="ARBA" id="ARBA00022491"/>
    </source>
</evidence>
<dbReference type="InterPro" id="IPR023410">
    <property type="entry name" value="14-3-3_domain"/>
</dbReference>
<feature type="compositionally biased region" description="Low complexity" evidence="11">
    <location>
        <begin position="13"/>
        <end position="28"/>
    </location>
</feature>
<dbReference type="Pfam" id="PF00244">
    <property type="entry name" value="14-3-3"/>
    <property type="match status" value="1"/>
</dbReference>
<evidence type="ECO:0000313" key="14">
    <source>
        <dbReference type="EMBL" id="VDD50775.1"/>
    </source>
</evidence>
<dbReference type="FunFam" id="1.10.10.10:FF:000295">
    <property type="entry name" value="E2F transcription factor-like E2FE"/>
    <property type="match status" value="1"/>
</dbReference>
<feature type="region of interest" description="Disordered" evidence="11">
    <location>
        <begin position="127"/>
        <end position="155"/>
    </location>
</feature>
<dbReference type="InterPro" id="IPR036390">
    <property type="entry name" value="WH_DNA-bd_sf"/>
</dbReference>
<evidence type="ECO:0000256" key="9">
    <source>
        <dbReference type="ARBA" id="ARBA00023306"/>
    </source>
</evidence>
<evidence type="ECO:0000256" key="5">
    <source>
        <dbReference type="ARBA" id="ARBA00023015"/>
    </source>
</evidence>
<sequence length="610" mass="69188">MSDLPPEKTNMELSSSSSMPGPSSSLHHSYSRKQKSLGLLCTNFLALYNRHGIETIGLDDASSKLGVERRRIYDIVNVLESVGVLTRRAKNQYTWKGFAAIPAALKELQEEGAKDTFHRFYINENVKGSDDEDDEEESSSQPLSSSQTDTSKPSLPDSSKIEIVFMRYNVDLLTFFLWWLYACVTDNRREKSLGLLTQNFIKLFICSQATIISLDEAAKLLLGDAHNTSIMRTKVRRLYDIANVLSSMNLIEKTHTLDSRKPAFKWLGYNGEPTFTLSSDLMMQAESKKRVFGTDLSNVSVKRSKTHESATERSLKMKHHAIAESSYNRIFDAHESRHGSRGYEFGPFAPATGTYPTAPLEDSSKRAFDVENLVSDYRPSYQNQVLKDLFGHYMDAWKSWIAMQRCWSLMILVGYMYKDVVPGREYLHGQNYDDMVEFLDKVAKTVDTAELTPEERNLLSIAYKNLIAGRRDHRVKIESEITEICDRIFNLIDSHLLPSASTADSKVFYLKMKGGYHRYLSDSKTGAEKIKAVKRTLEVYKSAQAIALNDLPSTNTLISTKAALKTAKAAFEAAITEMHGVREESYEETALIMNLILDRITLWTDELKWS</sequence>
<evidence type="ECO:0000256" key="10">
    <source>
        <dbReference type="RuleBase" id="RU003796"/>
    </source>
</evidence>
<evidence type="ECO:0000256" key="11">
    <source>
        <dbReference type="SAM" id="MobiDB-lite"/>
    </source>
</evidence>
<keyword evidence="6 10" id="KW-0238">DNA-binding</keyword>
<name>A0A3P6FZC1_BRAOL</name>
<comment type="subcellular location">
    <subcellularLocation>
        <location evidence="1 10">Nucleus</location>
    </subcellularLocation>
</comment>
<evidence type="ECO:0000256" key="3">
    <source>
        <dbReference type="ARBA" id="ARBA00010940"/>
    </source>
</evidence>
<comment type="similarity">
    <text evidence="2">Belongs to the 14-3-3 family.</text>
</comment>
<dbReference type="SUPFAM" id="SSF46785">
    <property type="entry name" value="Winged helix' DNA-binding domain"/>
    <property type="match status" value="2"/>
</dbReference>